<evidence type="ECO:0000313" key="2">
    <source>
        <dbReference type="Proteomes" id="UP000578697"/>
    </source>
</evidence>
<keyword evidence="2" id="KW-1185">Reference proteome</keyword>
<dbReference type="AlphaFoldDB" id="A0A840SC51"/>
<comment type="caution">
    <text evidence="1">The sequence shown here is derived from an EMBL/GenBank/DDBJ whole genome shotgun (WGS) entry which is preliminary data.</text>
</comment>
<evidence type="ECO:0000313" key="1">
    <source>
        <dbReference type="EMBL" id="MBB5217748.1"/>
    </source>
</evidence>
<dbReference type="EMBL" id="JACHFR010000001">
    <property type="protein sequence ID" value="MBB5217748.1"/>
    <property type="molecule type" value="Genomic_DNA"/>
</dbReference>
<gene>
    <name evidence="1" type="ORF">HNP77_000092</name>
</gene>
<proteinExistence type="predicted"/>
<reference evidence="1 2" key="1">
    <citation type="submission" date="2020-08" db="EMBL/GenBank/DDBJ databases">
        <title>Genomic Encyclopedia of Type Strains, Phase IV (KMG-IV): sequencing the most valuable type-strain genomes for metagenomic binning, comparative biology and taxonomic classification.</title>
        <authorList>
            <person name="Goeker M."/>
        </authorList>
    </citation>
    <scope>NUCLEOTIDE SEQUENCE [LARGE SCALE GENOMIC DNA]</scope>
    <source>
        <strain evidence="1 2">DSM 103679</strain>
    </source>
</reference>
<dbReference type="PROSITE" id="PS51257">
    <property type="entry name" value="PROKAR_LIPOPROTEIN"/>
    <property type="match status" value="1"/>
</dbReference>
<dbReference type="Proteomes" id="UP000578697">
    <property type="component" value="Unassembled WGS sequence"/>
</dbReference>
<protein>
    <submittedName>
        <fullName evidence="1">Uncharacterized protein</fullName>
    </submittedName>
</protein>
<accession>A0A840SC51</accession>
<name>A0A840SC51_9SPIR</name>
<sequence length="30" mass="3123">MKKIVLLLAVFCLVSAGLVSCSAENTSEPV</sequence>
<organism evidence="1 2">
    <name type="scientific">Treponema rectale</name>
    <dbReference type="NCBI Taxonomy" id="744512"/>
    <lineage>
        <taxon>Bacteria</taxon>
        <taxon>Pseudomonadati</taxon>
        <taxon>Spirochaetota</taxon>
        <taxon>Spirochaetia</taxon>
        <taxon>Spirochaetales</taxon>
        <taxon>Treponemataceae</taxon>
        <taxon>Treponema</taxon>
    </lineage>
</organism>